<reference evidence="1" key="2">
    <citation type="submission" date="2021-04" db="EMBL/GenBank/DDBJ databases">
        <authorList>
            <person name="Gilroy R."/>
        </authorList>
    </citation>
    <scope>NUCLEOTIDE SEQUENCE</scope>
    <source>
        <strain evidence="1">ChiHecec3B27-8219</strain>
    </source>
</reference>
<dbReference type="InterPro" id="IPR027417">
    <property type="entry name" value="P-loop_NTPase"/>
</dbReference>
<dbReference type="EMBL" id="DXBE01000069">
    <property type="protein sequence ID" value="HIZ70075.1"/>
    <property type="molecule type" value="Genomic_DNA"/>
</dbReference>
<accession>A0A9D2G0X2</accession>
<dbReference type="Gene3D" id="3.40.50.300">
    <property type="entry name" value="P-loop containing nucleotide triphosphate hydrolases"/>
    <property type="match status" value="1"/>
</dbReference>
<dbReference type="AlphaFoldDB" id="A0A9D2G0X2"/>
<gene>
    <name evidence="1" type="ORF">H9966_09445</name>
</gene>
<reference evidence="1" key="1">
    <citation type="journal article" date="2021" name="PeerJ">
        <title>Extensive microbial diversity within the chicken gut microbiome revealed by metagenomics and culture.</title>
        <authorList>
            <person name="Gilroy R."/>
            <person name="Ravi A."/>
            <person name="Getino M."/>
            <person name="Pursley I."/>
            <person name="Horton D.L."/>
            <person name="Alikhan N.F."/>
            <person name="Baker D."/>
            <person name="Gharbi K."/>
            <person name="Hall N."/>
            <person name="Watson M."/>
            <person name="Adriaenssens E.M."/>
            <person name="Foster-Nyarko E."/>
            <person name="Jarju S."/>
            <person name="Secka A."/>
            <person name="Antonio M."/>
            <person name="Oren A."/>
            <person name="Chaudhuri R.R."/>
            <person name="La Ragione R."/>
            <person name="Hildebrand F."/>
            <person name="Pallen M.J."/>
        </authorList>
    </citation>
    <scope>NUCLEOTIDE SEQUENCE</scope>
    <source>
        <strain evidence="1">ChiHecec3B27-8219</strain>
    </source>
</reference>
<proteinExistence type="predicted"/>
<protein>
    <submittedName>
        <fullName evidence="1">Uncharacterized protein</fullName>
    </submittedName>
</protein>
<evidence type="ECO:0000313" key="2">
    <source>
        <dbReference type="Proteomes" id="UP000824055"/>
    </source>
</evidence>
<feature type="non-terminal residue" evidence="1">
    <location>
        <position position="1"/>
    </location>
</feature>
<dbReference type="Proteomes" id="UP000824055">
    <property type="component" value="Unassembled WGS sequence"/>
</dbReference>
<organism evidence="1 2">
    <name type="scientific">Candidatus Prevotella avicola</name>
    <dbReference type="NCBI Taxonomy" id="2838738"/>
    <lineage>
        <taxon>Bacteria</taxon>
        <taxon>Pseudomonadati</taxon>
        <taxon>Bacteroidota</taxon>
        <taxon>Bacteroidia</taxon>
        <taxon>Bacteroidales</taxon>
        <taxon>Prevotellaceae</taxon>
        <taxon>Prevotella</taxon>
    </lineage>
</organism>
<name>A0A9D2G0X2_9BACT</name>
<comment type="caution">
    <text evidence="1">The sequence shown here is derived from an EMBL/GenBank/DDBJ whole genome shotgun (WGS) entry which is preliminary data.</text>
</comment>
<evidence type="ECO:0000313" key="1">
    <source>
        <dbReference type="EMBL" id="HIZ70075.1"/>
    </source>
</evidence>
<sequence>VPTRLIPDAIKNTNTKITHRLVAEDDCRAIAESMGISDEQRMIIPKLLVGQCIVSTSLTTEKHWVQVNKMK</sequence>